<reference evidence="2 3" key="2">
    <citation type="submission" date="2018-11" db="EMBL/GenBank/DDBJ databases">
        <authorList>
            <consortium name="Pathogen Informatics"/>
        </authorList>
    </citation>
    <scope>NUCLEOTIDE SEQUENCE [LARGE SCALE GENOMIC DNA]</scope>
</reference>
<dbReference type="AlphaFoldDB" id="A0A0R3W0L0"/>
<reference evidence="4" key="1">
    <citation type="submission" date="2017-02" db="UniProtKB">
        <authorList>
            <consortium name="WormBaseParasite"/>
        </authorList>
    </citation>
    <scope>IDENTIFICATION</scope>
</reference>
<dbReference type="EMBL" id="UYRS01007215">
    <property type="protein sequence ID" value="VDK27943.1"/>
    <property type="molecule type" value="Genomic_DNA"/>
</dbReference>
<dbReference type="Proteomes" id="UP000282613">
    <property type="component" value="Unassembled WGS sequence"/>
</dbReference>
<name>A0A0R3W0L0_TAEAS</name>
<organism evidence="4">
    <name type="scientific">Taenia asiatica</name>
    <name type="common">Asian tapeworm</name>
    <dbReference type="NCBI Taxonomy" id="60517"/>
    <lineage>
        <taxon>Eukaryota</taxon>
        <taxon>Metazoa</taxon>
        <taxon>Spiralia</taxon>
        <taxon>Lophotrochozoa</taxon>
        <taxon>Platyhelminthes</taxon>
        <taxon>Cestoda</taxon>
        <taxon>Eucestoda</taxon>
        <taxon>Cyclophyllidea</taxon>
        <taxon>Taeniidae</taxon>
        <taxon>Taenia</taxon>
    </lineage>
</organism>
<sequence>VSEGLSNLTSKERRRQSVTTRRSQDVERRYYAKRAPVTLHKLFVKLNACVTMFPTLHQQTDEVKICRDRKAFIEFHEFRPMLFAVCNVAANRSVL</sequence>
<accession>A0A0R3W0L0</accession>
<proteinExistence type="predicted"/>
<evidence type="ECO:0000313" key="4">
    <source>
        <dbReference type="WBParaSite" id="TASK_0000320401-mRNA-1"/>
    </source>
</evidence>
<keyword evidence="3" id="KW-1185">Reference proteome</keyword>
<evidence type="ECO:0000313" key="3">
    <source>
        <dbReference type="Proteomes" id="UP000282613"/>
    </source>
</evidence>
<feature type="region of interest" description="Disordered" evidence="1">
    <location>
        <begin position="1"/>
        <end position="23"/>
    </location>
</feature>
<evidence type="ECO:0000313" key="2">
    <source>
        <dbReference type="EMBL" id="VDK27943.1"/>
    </source>
</evidence>
<evidence type="ECO:0000256" key="1">
    <source>
        <dbReference type="SAM" id="MobiDB-lite"/>
    </source>
</evidence>
<dbReference type="WBParaSite" id="TASK_0000320401-mRNA-1">
    <property type="protein sequence ID" value="TASK_0000320401-mRNA-1"/>
    <property type="gene ID" value="TASK_0000320401"/>
</dbReference>
<protein>
    <submittedName>
        <fullName evidence="4">DDE Tnp4 domain-containing protein</fullName>
    </submittedName>
</protein>
<gene>
    <name evidence="2" type="ORF">TASK_LOCUS3205</name>
</gene>